<reference evidence="3 4" key="1">
    <citation type="submission" date="2023-08" db="EMBL/GenBank/DDBJ databases">
        <title>Nocardioides seae sp. nov., a bacterium isolated from a soil.</title>
        <authorList>
            <person name="Wang X."/>
        </authorList>
    </citation>
    <scope>NUCLEOTIDE SEQUENCE [LARGE SCALE GENOMIC DNA]</scope>
    <source>
        <strain evidence="3 4">YZH12</strain>
    </source>
</reference>
<accession>A0ABU3PYT2</accession>
<dbReference type="CDD" id="cd16936">
    <property type="entry name" value="HATPase_RsbW-like"/>
    <property type="match status" value="1"/>
</dbReference>
<keyword evidence="3" id="KW-0547">Nucleotide-binding</keyword>
<dbReference type="GO" id="GO:0005524">
    <property type="term" value="F:ATP binding"/>
    <property type="evidence" value="ECO:0007669"/>
    <property type="project" value="UniProtKB-KW"/>
</dbReference>
<dbReference type="InterPro" id="IPR003594">
    <property type="entry name" value="HATPase_dom"/>
</dbReference>
<dbReference type="SUPFAM" id="SSF55874">
    <property type="entry name" value="ATPase domain of HSP90 chaperone/DNA topoisomerase II/histidine kinase"/>
    <property type="match status" value="1"/>
</dbReference>
<keyword evidence="4" id="KW-1185">Reference proteome</keyword>
<sequence>MVATPAPEPVETGWHAVELPHSDDAARSTCAVIRDDLAALHLSPRALNDAIIVAGELVINAVEHGTARADGTISLLWSLAEEHLVVRVVDAGCDGEITVGALSSDGLRGRGLAMVASICDEWSVNRAAGTTITARIPL</sequence>
<keyword evidence="1" id="KW-0418">Kinase</keyword>
<dbReference type="Pfam" id="PF13581">
    <property type="entry name" value="HATPase_c_2"/>
    <property type="match status" value="1"/>
</dbReference>
<dbReference type="InterPro" id="IPR050267">
    <property type="entry name" value="Anti-sigma-factor_SerPK"/>
</dbReference>
<dbReference type="RefSeq" id="WP_315734157.1">
    <property type="nucleotide sequence ID" value="NZ_JAVYII010000006.1"/>
</dbReference>
<dbReference type="Proteomes" id="UP001268542">
    <property type="component" value="Unassembled WGS sequence"/>
</dbReference>
<comment type="caution">
    <text evidence="3">The sequence shown here is derived from an EMBL/GenBank/DDBJ whole genome shotgun (WGS) entry which is preliminary data.</text>
</comment>
<protein>
    <submittedName>
        <fullName evidence="3">ATP-binding protein</fullName>
    </submittedName>
</protein>
<evidence type="ECO:0000256" key="1">
    <source>
        <dbReference type="ARBA" id="ARBA00022527"/>
    </source>
</evidence>
<gene>
    <name evidence="3" type="ORF">RDV89_15145</name>
</gene>
<keyword evidence="1" id="KW-0723">Serine/threonine-protein kinase</keyword>
<feature type="domain" description="Histidine kinase/HSP90-like ATPase" evidence="2">
    <location>
        <begin position="23"/>
        <end position="135"/>
    </location>
</feature>
<keyword evidence="1" id="KW-0808">Transferase</keyword>
<keyword evidence="3" id="KW-0067">ATP-binding</keyword>
<dbReference type="PANTHER" id="PTHR35526">
    <property type="entry name" value="ANTI-SIGMA-F FACTOR RSBW-RELATED"/>
    <property type="match status" value="1"/>
</dbReference>
<evidence type="ECO:0000313" key="4">
    <source>
        <dbReference type="Proteomes" id="UP001268542"/>
    </source>
</evidence>
<dbReference type="InterPro" id="IPR036890">
    <property type="entry name" value="HATPase_C_sf"/>
</dbReference>
<name>A0ABU3PYT2_9ACTN</name>
<dbReference type="EMBL" id="JAVYII010000006">
    <property type="protein sequence ID" value="MDT9594418.1"/>
    <property type="molecule type" value="Genomic_DNA"/>
</dbReference>
<proteinExistence type="predicted"/>
<organism evidence="3 4">
    <name type="scientific">Nocardioides imazamoxiresistens</name>
    <dbReference type="NCBI Taxonomy" id="3231893"/>
    <lineage>
        <taxon>Bacteria</taxon>
        <taxon>Bacillati</taxon>
        <taxon>Actinomycetota</taxon>
        <taxon>Actinomycetes</taxon>
        <taxon>Propionibacteriales</taxon>
        <taxon>Nocardioidaceae</taxon>
        <taxon>Nocardioides</taxon>
    </lineage>
</organism>
<dbReference type="Gene3D" id="3.30.565.10">
    <property type="entry name" value="Histidine kinase-like ATPase, C-terminal domain"/>
    <property type="match status" value="1"/>
</dbReference>
<dbReference type="PANTHER" id="PTHR35526:SF3">
    <property type="entry name" value="ANTI-SIGMA-F FACTOR RSBW"/>
    <property type="match status" value="1"/>
</dbReference>
<evidence type="ECO:0000313" key="3">
    <source>
        <dbReference type="EMBL" id="MDT9594418.1"/>
    </source>
</evidence>
<evidence type="ECO:0000259" key="2">
    <source>
        <dbReference type="Pfam" id="PF13581"/>
    </source>
</evidence>